<dbReference type="EMBL" id="LT853882">
    <property type="protein sequence ID" value="SMQ99721.1"/>
    <property type="molecule type" value="Genomic_DNA"/>
</dbReference>
<gene>
    <name evidence="2" type="ORF">PD885_02489</name>
</gene>
<organism evidence="2 3">
    <name type="scientific">Xanthomonas fragariae</name>
    <dbReference type="NCBI Taxonomy" id="48664"/>
    <lineage>
        <taxon>Bacteria</taxon>
        <taxon>Pseudomonadati</taxon>
        <taxon>Pseudomonadota</taxon>
        <taxon>Gammaproteobacteria</taxon>
        <taxon>Lysobacterales</taxon>
        <taxon>Lysobacteraceae</taxon>
        <taxon>Xanthomonas</taxon>
    </lineage>
</organism>
<name>A0ABY1RQZ7_9XANT</name>
<dbReference type="Proteomes" id="UP000195877">
    <property type="component" value="Chromosome 1"/>
</dbReference>
<evidence type="ECO:0000313" key="3">
    <source>
        <dbReference type="Proteomes" id="UP000195877"/>
    </source>
</evidence>
<evidence type="ECO:0000313" key="2">
    <source>
        <dbReference type="EMBL" id="SMQ99721.1"/>
    </source>
</evidence>
<dbReference type="RefSeq" id="WP_145954104.1">
    <property type="nucleotide sequence ID" value="NZ_CP127378.1"/>
</dbReference>
<feature type="region of interest" description="Disordered" evidence="1">
    <location>
        <begin position="1"/>
        <end position="24"/>
    </location>
</feature>
<keyword evidence="3" id="KW-1185">Reference proteome</keyword>
<reference evidence="2 3" key="1">
    <citation type="submission" date="2017-05" db="EMBL/GenBank/DDBJ databases">
        <authorList>
            <person name="Blom J."/>
        </authorList>
    </citation>
    <scope>NUCLEOTIDE SEQUENCE [LARGE SCALE GENOMIC DNA]</scope>
    <source>
        <strain evidence="2">PD885</strain>
    </source>
</reference>
<feature type="compositionally biased region" description="Pro residues" evidence="1">
    <location>
        <begin position="1"/>
        <end position="10"/>
    </location>
</feature>
<feature type="compositionally biased region" description="Polar residues" evidence="1">
    <location>
        <begin position="61"/>
        <end position="90"/>
    </location>
</feature>
<dbReference type="GeneID" id="61894827"/>
<proteinExistence type="predicted"/>
<feature type="region of interest" description="Disordered" evidence="1">
    <location>
        <begin position="53"/>
        <end position="97"/>
    </location>
</feature>
<protein>
    <submittedName>
        <fullName evidence="2">Uncharacterized protein</fullName>
    </submittedName>
</protein>
<accession>A0ABY1RQZ7</accession>
<evidence type="ECO:0000256" key="1">
    <source>
        <dbReference type="SAM" id="MobiDB-lite"/>
    </source>
</evidence>
<sequence>MSGPLSPAPRSPGSRRKLVLQSEDPDIQRMLQLIGKRYPDRFDEFAELGKRTGLVRELSPEQYNVQPSLTSTPKESSSESNQKGASQHSAPRQKAKTYAKRIIALASRVGNLATFLKKSSAKGLAGPTSDVPPP</sequence>